<dbReference type="GO" id="GO:0016887">
    <property type="term" value="F:ATP hydrolysis activity"/>
    <property type="evidence" value="ECO:0007669"/>
    <property type="project" value="InterPro"/>
</dbReference>
<proteinExistence type="predicted"/>
<organism evidence="4 5">
    <name type="scientific">Penicillium malachiteum</name>
    <dbReference type="NCBI Taxonomy" id="1324776"/>
    <lineage>
        <taxon>Eukaryota</taxon>
        <taxon>Fungi</taxon>
        <taxon>Dikarya</taxon>
        <taxon>Ascomycota</taxon>
        <taxon>Pezizomycotina</taxon>
        <taxon>Eurotiomycetes</taxon>
        <taxon>Eurotiomycetidae</taxon>
        <taxon>Eurotiales</taxon>
        <taxon>Aspergillaceae</taxon>
        <taxon>Penicillium</taxon>
    </lineage>
</organism>
<evidence type="ECO:0000259" key="3">
    <source>
        <dbReference type="SMART" id="SM00382"/>
    </source>
</evidence>
<dbReference type="SUPFAM" id="SSF52540">
    <property type="entry name" value="P-loop containing nucleoside triphosphate hydrolases"/>
    <property type="match status" value="1"/>
</dbReference>
<gene>
    <name evidence="4" type="ORF">N7493_000991</name>
</gene>
<dbReference type="Proteomes" id="UP001215712">
    <property type="component" value="Unassembled WGS sequence"/>
</dbReference>
<accession>A0AAD6HYJ7</accession>
<dbReference type="InterPro" id="IPR051701">
    <property type="entry name" value="Mito_OM_Translocase_MSP1"/>
</dbReference>
<evidence type="ECO:0000256" key="1">
    <source>
        <dbReference type="ARBA" id="ARBA00022741"/>
    </source>
</evidence>
<dbReference type="EMBL" id="JAQJAN010000001">
    <property type="protein sequence ID" value="KAJ5741119.1"/>
    <property type="molecule type" value="Genomic_DNA"/>
</dbReference>
<evidence type="ECO:0000313" key="5">
    <source>
        <dbReference type="Proteomes" id="UP001215712"/>
    </source>
</evidence>
<evidence type="ECO:0000256" key="2">
    <source>
        <dbReference type="ARBA" id="ARBA00022840"/>
    </source>
</evidence>
<dbReference type="PANTHER" id="PTHR45644:SF56">
    <property type="entry name" value="AAA ATPASE, PUTATIVE (AFU_ORTHOLOGUE AFUA_2G12920)-RELATED"/>
    <property type="match status" value="1"/>
</dbReference>
<sequence>MEDADIIWEESMSVSFDDVTVDPEIIQNMKRVITLSVVNGIDNSYGLLAKKNLRGALLYGPPGTGKTHLAQAVARDSQANMIAINPSAILAPHVGDSEALIKALFSLATKLSPCVIFVDEADSLFRRRKSSDKSWERSLINEFLQQIEEIHTKKDDAPFILLATNRPADIDDGIL</sequence>
<keyword evidence="1" id="KW-0547">Nucleotide-binding</keyword>
<dbReference type="AlphaFoldDB" id="A0AAD6HYJ7"/>
<evidence type="ECO:0000313" key="4">
    <source>
        <dbReference type="EMBL" id="KAJ5741119.1"/>
    </source>
</evidence>
<reference evidence="4" key="2">
    <citation type="submission" date="2023-01" db="EMBL/GenBank/DDBJ databases">
        <authorList>
            <person name="Petersen C."/>
        </authorList>
    </citation>
    <scope>NUCLEOTIDE SEQUENCE</scope>
    <source>
        <strain evidence="4">IBT 17514</strain>
    </source>
</reference>
<dbReference type="GO" id="GO:0005524">
    <property type="term" value="F:ATP binding"/>
    <property type="evidence" value="ECO:0007669"/>
    <property type="project" value="UniProtKB-KW"/>
</dbReference>
<name>A0AAD6HYJ7_9EURO</name>
<reference evidence="4" key="1">
    <citation type="journal article" date="2023" name="IMA Fungus">
        <title>Comparative genomic study of the Penicillium genus elucidates a diverse pangenome and 15 lateral gene transfer events.</title>
        <authorList>
            <person name="Petersen C."/>
            <person name="Sorensen T."/>
            <person name="Nielsen M.R."/>
            <person name="Sondergaard T.E."/>
            <person name="Sorensen J.L."/>
            <person name="Fitzpatrick D.A."/>
            <person name="Frisvad J.C."/>
            <person name="Nielsen K.L."/>
        </authorList>
    </citation>
    <scope>NUCLEOTIDE SEQUENCE</scope>
    <source>
        <strain evidence="4">IBT 17514</strain>
    </source>
</reference>
<dbReference type="InterPro" id="IPR003959">
    <property type="entry name" value="ATPase_AAA_core"/>
</dbReference>
<dbReference type="InterPro" id="IPR003593">
    <property type="entry name" value="AAA+_ATPase"/>
</dbReference>
<dbReference type="PANTHER" id="PTHR45644">
    <property type="entry name" value="AAA ATPASE, PUTATIVE (AFU_ORTHOLOGUE AFUA_2G12920)-RELATED-RELATED"/>
    <property type="match status" value="1"/>
</dbReference>
<dbReference type="Pfam" id="PF00004">
    <property type="entry name" value="AAA"/>
    <property type="match status" value="1"/>
</dbReference>
<protein>
    <recommendedName>
        <fullName evidence="3">AAA+ ATPase domain-containing protein</fullName>
    </recommendedName>
</protein>
<dbReference type="InterPro" id="IPR027417">
    <property type="entry name" value="P-loop_NTPase"/>
</dbReference>
<dbReference type="GO" id="GO:0005741">
    <property type="term" value="C:mitochondrial outer membrane"/>
    <property type="evidence" value="ECO:0007669"/>
    <property type="project" value="TreeGrafter"/>
</dbReference>
<dbReference type="SMART" id="SM00382">
    <property type="entry name" value="AAA"/>
    <property type="match status" value="1"/>
</dbReference>
<keyword evidence="2" id="KW-0067">ATP-binding</keyword>
<keyword evidence="5" id="KW-1185">Reference proteome</keyword>
<dbReference type="Gene3D" id="3.40.50.300">
    <property type="entry name" value="P-loop containing nucleotide triphosphate hydrolases"/>
    <property type="match status" value="1"/>
</dbReference>
<feature type="domain" description="AAA+ ATPase" evidence="3">
    <location>
        <begin position="52"/>
        <end position="175"/>
    </location>
</feature>
<comment type="caution">
    <text evidence="4">The sequence shown here is derived from an EMBL/GenBank/DDBJ whole genome shotgun (WGS) entry which is preliminary data.</text>
</comment>